<evidence type="ECO:0000313" key="3">
    <source>
        <dbReference type="Proteomes" id="UP001243717"/>
    </source>
</evidence>
<dbReference type="InterPro" id="IPR053737">
    <property type="entry name" value="Type_II_TA_Toxin"/>
</dbReference>
<organism evidence="2 3">
    <name type="scientific">Thalassobacterium sedimentorum</name>
    <dbReference type="NCBI Taxonomy" id="3041258"/>
    <lineage>
        <taxon>Bacteria</taxon>
        <taxon>Pseudomonadati</taxon>
        <taxon>Verrucomicrobiota</taxon>
        <taxon>Opitutia</taxon>
        <taxon>Puniceicoccales</taxon>
        <taxon>Coraliomargaritaceae</taxon>
        <taxon>Thalassobacterium</taxon>
    </lineage>
</organism>
<feature type="domain" description="Fido" evidence="1">
    <location>
        <begin position="7"/>
        <end position="123"/>
    </location>
</feature>
<accession>A0ABU1AQP2</accession>
<evidence type="ECO:0000313" key="2">
    <source>
        <dbReference type="EMBL" id="MDQ8196086.1"/>
    </source>
</evidence>
<name>A0ABU1AQP2_9BACT</name>
<keyword evidence="3" id="KW-1185">Reference proteome</keyword>
<proteinExistence type="predicted"/>
<sequence length="128" mass="14129">MKEPNWLSKDTILAIHSAAIARFGGSDGIRDEALVDSALNRPLQLFHYENPDLFELAAIYASGIVKSHPFLDGNKRTGFLALYTFLGINGLRLIASEEVAALQIIALADCRLNDQELADWISKSCEPR</sequence>
<dbReference type="PANTHER" id="PTHR39426:SF1">
    <property type="entry name" value="HOMOLOGY TO DEATH-ON-CURING PROTEIN OF PHAGE P1"/>
    <property type="match status" value="1"/>
</dbReference>
<evidence type="ECO:0000259" key="1">
    <source>
        <dbReference type="PROSITE" id="PS51459"/>
    </source>
</evidence>
<dbReference type="RefSeq" id="WP_308986528.1">
    <property type="nucleotide sequence ID" value="NZ_JARXIC010000045.1"/>
</dbReference>
<dbReference type="InterPro" id="IPR006440">
    <property type="entry name" value="Doc"/>
</dbReference>
<gene>
    <name evidence="2" type="ORF">QEH59_16750</name>
</gene>
<dbReference type="PANTHER" id="PTHR39426">
    <property type="entry name" value="HOMOLOGY TO DEATH-ON-CURING PROTEIN OF PHAGE P1"/>
    <property type="match status" value="1"/>
</dbReference>
<dbReference type="Pfam" id="PF02661">
    <property type="entry name" value="Fic"/>
    <property type="match status" value="1"/>
</dbReference>
<dbReference type="InterPro" id="IPR003812">
    <property type="entry name" value="Fido"/>
</dbReference>
<dbReference type="InterPro" id="IPR036597">
    <property type="entry name" value="Fido-like_dom_sf"/>
</dbReference>
<dbReference type="EMBL" id="JARXIC010000045">
    <property type="protein sequence ID" value="MDQ8196086.1"/>
    <property type="molecule type" value="Genomic_DNA"/>
</dbReference>
<dbReference type="SUPFAM" id="SSF140931">
    <property type="entry name" value="Fic-like"/>
    <property type="match status" value="1"/>
</dbReference>
<dbReference type="PROSITE" id="PS51459">
    <property type="entry name" value="FIDO"/>
    <property type="match status" value="1"/>
</dbReference>
<comment type="caution">
    <text evidence="2">The sequence shown here is derived from an EMBL/GenBank/DDBJ whole genome shotgun (WGS) entry which is preliminary data.</text>
</comment>
<protein>
    <submittedName>
        <fullName evidence="2">Type II toxin-antitoxin system death-on-curing family toxin</fullName>
    </submittedName>
</protein>
<dbReference type="Gene3D" id="1.20.120.1870">
    <property type="entry name" value="Fic/DOC protein, Fido domain"/>
    <property type="match status" value="1"/>
</dbReference>
<dbReference type="Proteomes" id="UP001243717">
    <property type="component" value="Unassembled WGS sequence"/>
</dbReference>
<dbReference type="PIRSF" id="PIRSF018297">
    <property type="entry name" value="Doc"/>
    <property type="match status" value="1"/>
</dbReference>
<reference evidence="2 3" key="1">
    <citation type="submission" date="2023-04" db="EMBL/GenBank/DDBJ databases">
        <title>A novel bacteria isolated from coastal sediment.</title>
        <authorList>
            <person name="Liu X.-J."/>
            <person name="Du Z.-J."/>
        </authorList>
    </citation>
    <scope>NUCLEOTIDE SEQUENCE [LARGE SCALE GENOMIC DNA]</scope>
    <source>
        <strain evidence="2 3">SDUM461004</strain>
    </source>
</reference>
<dbReference type="NCBIfam" id="TIGR01550">
    <property type="entry name" value="DOC_P1"/>
    <property type="match status" value="1"/>
</dbReference>